<dbReference type="InterPro" id="IPR011231">
    <property type="entry name" value="Phage_VT1-Sakai_H0018"/>
</dbReference>
<keyword evidence="2" id="KW-1185">Reference proteome</keyword>
<sequence length="118" mass="11884">MKKFIGKQKYPILTLTVIAGADLEGCRAVTRVGAYAAAGASMHGVSATNAYTGDELAVDVMGTTICEAGGVIAADALLEVGTNGKFITRNTGKVVGRALEAAAGDGSAFEALLLPAHT</sequence>
<dbReference type="AlphaFoldDB" id="A0A939DM44"/>
<dbReference type="Pfam" id="PF09956">
    <property type="entry name" value="Phage_cement_2"/>
    <property type="match status" value="1"/>
</dbReference>
<accession>A0A939DM44</accession>
<name>A0A939DM44_9ALTE</name>
<reference evidence="1" key="1">
    <citation type="submission" date="2021-03" db="EMBL/GenBank/DDBJ databases">
        <title>novel species isolated from a fishpond in China.</title>
        <authorList>
            <person name="Lu H."/>
            <person name="Cai Z."/>
        </authorList>
    </citation>
    <scope>NUCLEOTIDE SEQUENCE</scope>
    <source>
        <strain evidence="1">JCM 30855</strain>
    </source>
</reference>
<organism evidence="1 2">
    <name type="scientific">Bowmanella dokdonensis</name>
    <dbReference type="NCBI Taxonomy" id="751969"/>
    <lineage>
        <taxon>Bacteria</taxon>
        <taxon>Pseudomonadati</taxon>
        <taxon>Pseudomonadota</taxon>
        <taxon>Gammaproteobacteria</taxon>
        <taxon>Alteromonadales</taxon>
        <taxon>Alteromonadaceae</taxon>
        <taxon>Bowmanella</taxon>
    </lineage>
</organism>
<dbReference type="RefSeq" id="WP_206572895.1">
    <property type="nucleotide sequence ID" value="NZ_JAFKCV010000003.1"/>
</dbReference>
<evidence type="ECO:0000313" key="1">
    <source>
        <dbReference type="EMBL" id="MBN7824772.1"/>
    </source>
</evidence>
<evidence type="ECO:0000313" key="2">
    <source>
        <dbReference type="Proteomes" id="UP000664654"/>
    </source>
</evidence>
<protein>
    <submittedName>
        <fullName evidence="1">DUF2190 family protein</fullName>
    </submittedName>
</protein>
<dbReference type="Proteomes" id="UP000664654">
    <property type="component" value="Unassembled WGS sequence"/>
</dbReference>
<gene>
    <name evidence="1" type="ORF">J0A66_05980</name>
</gene>
<dbReference type="EMBL" id="JAFKCV010000003">
    <property type="protein sequence ID" value="MBN7824772.1"/>
    <property type="molecule type" value="Genomic_DNA"/>
</dbReference>
<proteinExistence type="predicted"/>
<comment type="caution">
    <text evidence="1">The sequence shown here is derived from an EMBL/GenBank/DDBJ whole genome shotgun (WGS) entry which is preliminary data.</text>
</comment>